<dbReference type="PANTHER" id="PTHR33164">
    <property type="entry name" value="TRANSCRIPTIONAL REGULATOR, MARR FAMILY"/>
    <property type="match status" value="1"/>
</dbReference>
<dbReference type="GO" id="GO:0003700">
    <property type="term" value="F:DNA-binding transcription factor activity"/>
    <property type="evidence" value="ECO:0007669"/>
    <property type="project" value="InterPro"/>
</dbReference>
<accession>A0A7H0GL55</accession>
<dbReference type="Pfam" id="PF12802">
    <property type="entry name" value="MarR_2"/>
    <property type="match status" value="1"/>
</dbReference>
<name>A0A7H0GL55_9BURK</name>
<reference evidence="2 3" key="1">
    <citation type="submission" date="2020-08" db="EMBL/GenBank/DDBJ databases">
        <title>Genome sequence of Diaphorobacter aerolatus KACC 16536T.</title>
        <authorList>
            <person name="Hyun D.-W."/>
            <person name="Bae J.-W."/>
        </authorList>
    </citation>
    <scope>NUCLEOTIDE SEQUENCE [LARGE SCALE GENOMIC DNA]</scope>
    <source>
        <strain evidence="2 3">KACC 16536</strain>
    </source>
</reference>
<dbReference type="PANTHER" id="PTHR33164:SF57">
    <property type="entry name" value="MARR-FAMILY TRANSCRIPTIONAL REGULATOR"/>
    <property type="match status" value="1"/>
</dbReference>
<dbReference type="KEGG" id="daer:H9K75_02310"/>
<evidence type="ECO:0000313" key="3">
    <source>
        <dbReference type="Proteomes" id="UP000516028"/>
    </source>
</evidence>
<dbReference type="AlphaFoldDB" id="A0A7H0GL55"/>
<dbReference type="RefSeq" id="WP_187724613.1">
    <property type="nucleotide sequence ID" value="NZ_CP060783.1"/>
</dbReference>
<keyword evidence="3" id="KW-1185">Reference proteome</keyword>
<dbReference type="InterPro" id="IPR036390">
    <property type="entry name" value="WH_DNA-bd_sf"/>
</dbReference>
<dbReference type="InterPro" id="IPR039422">
    <property type="entry name" value="MarR/SlyA-like"/>
</dbReference>
<dbReference type="Gene3D" id="1.10.10.10">
    <property type="entry name" value="Winged helix-like DNA-binding domain superfamily/Winged helix DNA-binding domain"/>
    <property type="match status" value="1"/>
</dbReference>
<evidence type="ECO:0000259" key="1">
    <source>
        <dbReference type="PROSITE" id="PS50995"/>
    </source>
</evidence>
<feature type="domain" description="HTH marR-type" evidence="1">
    <location>
        <begin position="1"/>
        <end position="128"/>
    </location>
</feature>
<protein>
    <submittedName>
        <fullName evidence="2">MarR family transcriptional regulator</fullName>
    </submittedName>
</protein>
<dbReference type="SMART" id="SM00347">
    <property type="entry name" value="HTH_MARR"/>
    <property type="match status" value="1"/>
</dbReference>
<gene>
    <name evidence="2" type="ORF">H9K75_02310</name>
</gene>
<dbReference type="Proteomes" id="UP000516028">
    <property type="component" value="Chromosome"/>
</dbReference>
<proteinExistence type="predicted"/>
<dbReference type="PROSITE" id="PS50995">
    <property type="entry name" value="HTH_MARR_2"/>
    <property type="match status" value="1"/>
</dbReference>
<organism evidence="2 3">
    <name type="scientific">Diaphorobacter aerolatus</name>
    <dbReference type="NCBI Taxonomy" id="1288495"/>
    <lineage>
        <taxon>Bacteria</taxon>
        <taxon>Pseudomonadati</taxon>
        <taxon>Pseudomonadota</taxon>
        <taxon>Betaproteobacteria</taxon>
        <taxon>Burkholderiales</taxon>
        <taxon>Comamonadaceae</taxon>
        <taxon>Diaphorobacter</taxon>
    </lineage>
</organism>
<dbReference type="InterPro" id="IPR000835">
    <property type="entry name" value="HTH_MarR-typ"/>
</dbReference>
<dbReference type="EMBL" id="CP060783">
    <property type="protein sequence ID" value="QNP49021.1"/>
    <property type="molecule type" value="Genomic_DNA"/>
</dbReference>
<dbReference type="GO" id="GO:0006950">
    <property type="term" value="P:response to stress"/>
    <property type="evidence" value="ECO:0007669"/>
    <property type="project" value="TreeGrafter"/>
</dbReference>
<evidence type="ECO:0000313" key="2">
    <source>
        <dbReference type="EMBL" id="QNP49021.1"/>
    </source>
</evidence>
<dbReference type="InterPro" id="IPR036388">
    <property type="entry name" value="WH-like_DNA-bd_sf"/>
</dbReference>
<sequence>MLLLARKDFVARLHAAMGDQLKDLPPAAGGMLPYIDLEGTRGTELARRMGVSKQAAGKAVRDLESTGLVTRVQDLSDARAFKVQFSTKGLEYMMKMHEAIDRIEADYAALLGEGKAQALREALCEISYRNPLP</sequence>
<dbReference type="SUPFAM" id="SSF46785">
    <property type="entry name" value="Winged helix' DNA-binding domain"/>
    <property type="match status" value="1"/>
</dbReference>